<dbReference type="RefSeq" id="WP_067419036.1">
    <property type="nucleotide sequence ID" value="NZ_LNTY01000050.1"/>
</dbReference>
<comment type="caution">
    <text evidence="3">The sequence shown here is derived from an EMBL/GenBank/DDBJ whole genome shotgun (WGS) entry which is preliminary data.</text>
</comment>
<protein>
    <recommendedName>
        <fullName evidence="2">Pyruvate/ketoisovalerate oxidoreductase catalytic domain-containing protein</fullName>
    </recommendedName>
</protein>
<dbReference type="OrthoDB" id="9789125at2"/>
<evidence type="ECO:0000313" key="4">
    <source>
        <dbReference type="Proteomes" id="UP000070529"/>
    </source>
</evidence>
<dbReference type="SUPFAM" id="SSF53323">
    <property type="entry name" value="Pyruvate-ferredoxin oxidoreductase, PFOR, domain III"/>
    <property type="match status" value="1"/>
</dbReference>
<dbReference type="Proteomes" id="UP000070529">
    <property type="component" value="Unassembled WGS sequence"/>
</dbReference>
<dbReference type="EMBL" id="LNTY01000050">
    <property type="protein sequence ID" value="KXF80537.1"/>
    <property type="molecule type" value="Genomic_DNA"/>
</dbReference>
<dbReference type="STRING" id="294935.ATN88_07575"/>
<proteinExistence type="predicted"/>
<dbReference type="InterPro" id="IPR002869">
    <property type="entry name" value="Pyrv_flavodox_OxRed_cen"/>
</dbReference>
<organism evidence="3 4">
    <name type="scientific">Enterovibrio coralii</name>
    <dbReference type="NCBI Taxonomy" id="294935"/>
    <lineage>
        <taxon>Bacteria</taxon>
        <taxon>Pseudomonadati</taxon>
        <taxon>Pseudomonadota</taxon>
        <taxon>Gammaproteobacteria</taxon>
        <taxon>Vibrionales</taxon>
        <taxon>Vibrionaceae</taxon>
        <taxon>Enterovibrio</taxon>
    </lineage>
</organism>
<dbReference type="Gene3D" id="3.40.920.10">
    <property type="entry name" value="Pyruvate-ferredoxin oxidoreductase, PFOR, domain III"/>
    <property type="match status" value="1"/>
</dbReference>
<keyword evidence="1" id="KW-0560">Oxidoreductase</keyword>
<evidence type="ECO:0000256" key="1">
    <source>
        <dbReference type="ARBA" id="ARBA00023002"/>
    </source>
</evidence>
<reference evidence="3 4" key="1">
    <citation type="submission" date="2015-11" db="EMBL/GenBank/DDBJ databases">
        <title>Genomic Taxonomy of the Vibrionaceae.</title>
        <authorList>
            <person name="Gomez-Gil B."/>
            <person name="Enciso-Ibarra J."/>
        </authorList>
    </citation>
    <scope>NUCLEOTIDE SEQUENCE [LARGE SCALE GENOMIC DNA]</scope>
    <source>
        <strain evidence="3 4">CAIM 912</strain>
    </source>
</reference>
<evidence type="ECO:0000259" key="2">
    <source>
        <dbReference type="Pfam" id="PF01558"/>
    </source>
</evidence>
<dbReference type="Pfam" id="PF01558">
    <property type="entry name" value="POR"/>
    <property type="match status" value="1"/>
</dbReference>
<dbReference type="AlphaFoldDB" id="A0A135I564"/>
<dbReference type="GO" id="GO:0016903">
    <property type="term" value="F:oxidoreductase activity, acting on the aldehyde or oxo group of donors"/>
    <property type="evidence" value="ECO:0007669"/>
    <property type="project" value="InterPro"/>
</dbReference>
<feature type="domain" description="Pyruvate/ketoisovalerate oxidoreductase catalytic" evidence="2">
    <location>
        <begin position="9"/>
        <end position="57"/>
    </location>
</feature>
<keyword evidence="4" id="KW-1185">Reference proteome</keyword>
<sequence length="167" mass="18063">MNIRVMGFGGQGVVTLGRALCNVALFTGYFPSMVLSKGSTQTGGPVRCDIRLFDAPHRFDGVVSDAASFDSLTISKQGHLEWKLADMVRSNMVTPEEIRALSIPPKGANFFLLGCYLAVCDNLTIDHMSPAVSQTMPPERAGPNIELCNAGYAFAQQRHRPSSKGEL</sequence>
<name>A0A135I564_9GAMM</name>
<accession>A0A135I564</accession>
<evidence type="ECO:0000313" key="3">
    <source>
        <dbReference type="EMBL" id="KXF80537.1"/>
    </source>
</evidence>
<dbReference type="InterPro" id="IPR019752">
    <property type="entry name" value="Pyrv/ketoisovalerate_OxRed_cat"/>
</dbReference>
<gene>
    <name evidence="3" type="ORF">ATN88_07575</name>
</gene>